<evidence type="ECO:0000259" key="1">
    <source>
        <dbReference type="Pfam" id="PF00027"/>
    </source>
</evidence>
<evidence type="ECO:0000313" key="3">
    <source>
        <dbReference type="Proteomes" id="UP000192796"/>
    </source>
</evidence>
<name>A0A1V9G7N4_9BACT</name>
<dbReference type="AlphaFoldDB" id="A0A1V9G7N4"/>
<dbReference type="OrthoDB" id="663011at2"/>
<dbReference type="SUPFAM" id="SSF51206">
    <property type="entry name" value="cAMP-binding domain-like"/>
    <property type="match status" value="1"/>
</dbReference>
<sequence>MSIEPHIIDPKFTILFKDTFGLNEKEFNMLLSCFEVKYIRKKDFYVKPGTICRHKAYVNKGCLRTYVIDEKGHERILFFPMEDWWVADIDSYYSGHAATNYIQAIENCELLEISKEDFQMLENTIPRLKQWYIVKMTRRATGSARRMEELRTMTPQERYVSLIEKSPEIFDRIPLQDIASYLNIEPQSLSRLRRKLTKH</sequence>
<dbReference type="STRING" id="1703345.A3860_13990"/>
<protein>
    <recommendedName>
        <fullName evidence="1">Cyclic nucleotide-binding domain-containing protein</fullName>
    </recommendedName>
</protein>
<gene>
    <name evidence="2" type="ORF">A3860_13990</name>
</gene>
<reference evidence="2 3" key="1">
    <citation type="submission" date="2016-03" db="EMBL/GenBank/DDBJ databases">
        <title>Niastella vici sp. nov., isolated from farmland soil.</title>
        <authorList>
            <person name="Chen L."/>
            <person name="Wang D."/>
            <person name="Yang S."/>
            <person name="Wang G."/>
        </authorList>
    </citation>
    <scope>NUCLEOTIDE SEQUENCE [LARGE SCALE GENOMIC DNA]</scope>
    <source>
        <strain evidence="2 3">DJ57</strain>
    </source>
</reference>
<dbReference type="InterPro" id="IPR014710">
    <property type="entry name" value="RmlC-like_jellyroll"/>
</dbReference>
<feature type="domain" description="Cyclic nucleotide-binding" evidence="1">
    <location>
        <begin position="37"/>
        <end position="121"/>
    </location>
</feature>
<dbReference type="EMBL" id="LVYD01000002">
    <property type="protein sequence ID" value="OQP66587.1"/>
    <property type="molecule type" value="Genomic_DNA"/>
</dbReference>
<dbReference type="Proteomes" id="UP000192796">
    <property type="component" value="Unassembled WGS sequence"/>
</dbReference>
<comment type="caution">
    <text evidence="2">The sequence shown here is derived from an EMBL/GenBank/DDBJ whole genome shotgun (WGS) entry which is preliminary data.</text>
</comment>
<evidence type="ECO:0000313" key="2">
    <source>
        <dbReference type="EMBL" id="OQP66587.1"/>
    </source>
</evidence>
<accession>A0A1V9G7N4</accession>
<dbReference type="Pfam" id="PF00027">
    <property type="entry name" value="cNMP_binding"/>
    <property type="match status" value="1"/>
</dbReference>
<keyword evidence="3" id="KW-1185">Reference proteome</keyword>
<dbReference type="InterPro" id="IPR018490">
    <property type="entry name" value="cNMP-bd_dom_sf"/>
</dbReference>
<proteinExistence type="predicted"/>
<dbReference type="RefSeq" id="WP_081145528.1">
    <property type="nucleotide sequence ID" value="NZ_LVYD01000002.1"/>
</dbReference>
<dbReference type="CDD" id="cd00038">
    <property type="entry name" value="CAP_ED"/>
    <property type="match status" value="1"/>
</dbReference>
<organism evidence="2 3">
    <name type="scientific">Niastella vici</name>
    <dbReference type="NCBI Taxonomy" id="1703345"/>
    <lineage>
        <taxon>Bacteria</taxon>
        <taxon>Pseudomonadati</taxon>
        <taxon>Bacteroidota</taxon>
        <taxon>Chitinophagia</taxon>
        <taxon>Chitinophagales</taxon>
        <taxon>Chitinophagaceae</taxon>
        <taxon>Niastella</taxon>
    </lineage>
</organism>
<dbReference type="Gene3D" id="2.60.120.10">
    <property type="entry name" value="Jelly Rolls"/>
    <property type="match status" value="1"/>
</dbReference>
<dbReference type="InterPro" id="IPR000595">
    <property type="entry name" value="cNMP-bd_dom"/>
</dbReference>